<dbReference type="FunFam" id="3.40.1210.10:FF:000001">
    <property type="entry name" value="5'/3'-nucleotidase SurE"/>
    <property type="match status" value="1"/>
</dbReference>
<name>A0A554WXW9_9BURK</name>
<dbReference type="Gene3D" id="3.40.1210.10">
    <property type="entry name" value="Survival protein SurE-like phosphatase/nucleotidase"/>
    <property type="match status" value="1"/>
</dbReference>
<comment type="catalytic activity">
    <reaction evidence="1 9">
        <text>a ribonucleoside 5'-phosphate + H2O = a ribonucleoside + phosphate</text>
        <dbReference type="Rhea" id="RHEA:12484"/>
        <dbReference type="ChEBI" id="CHEBI:15377"/>
        <dbReference type="ChEBI" id="CHEBI:18254"/>
        <dbReference type="ChEBI" id="CHEBI:43474"/>
        <dbReference type="ChEBI" id="CHEBI:58043"/>
        <dbReference type="EC" id="3.1.3.5"/>
    </reaction>
</comment>
<sequence length="318" mass="33211">MAGAGLRLSQGMIGGGGGARCRRCGATPTIPGMRILLSNDDGYQAPGIVALAQALSAFADVDVVAPEHNNSAKSNALTLHAPLYVHRAGEHVRYVNGTPADCVHIALTGLLDYRPDVVISGINNGANMGDDTIYSGTVGAAMEGYLFGVPGIAFSLTDKGWAHLDDAAAVAAAFVRTLAPAIEAHRRASEDAPHDAAHPGPWLLNVNIPSLPRSAIRGFKVARLGRRHAAEPVITQVNPRGETMYWIGAAGPAKDDAEGTDFHATRQGYVSITPLQIDLTDHARLAYWGQTAAALSATHRADAASAPPVSASVEARPW</sequence>
<feature type="binding site" evidence="9">
    <location>
        <position position="71"/>
    </location>
    <ligand>
        <name>a divalent metal cation</name>
        <dbReference type="ChEBI" id="CHEBI:60240"/>
    </ligand>
</feature>
<dbReference type="InterPro" id="IPR030048">
    <property type="entry name" value="SurE"/>
</dbReference>
<reference evidence="11 12" key="1">
    <citation type="submission" date="2019-07" db="EMBL/GenBank/DDBJ databases">
        <title>Tepidimonas thermarum AA-1 draft genome.</title>
        <authorList>
            <person name="Da Costa M.S."/>
            <person name="Froufe H.J.C."/>
            <person name="Egas C."/>
            <person name="Albuquerque L."/>
        </authorList>
    </citation>
    <scope>NUCLEOTIDE SEQUENCE [LARGE SCALE GENOMIC DNA]</scope>
    <source>
        <strain evidence="11 12">AA-1</strain>
    </source>
</reference>
<comment type="function">
    <text evidence="9">Nucleotidase that shows phosphatase activity on nucleoside 5'-monophosphates.</text>
</comment>
<dbReference type="AlphaFoldDB" id="A0A554WXW9"/>
<dbReference type="PANTHER" id="PTHR30457">
    <property type="entry name" value="5'-NUCLEOTIDASE SURE"/>
    <property type="match status" value="1"/>
</dbReference>
<dbReference type="GO" id="GO:0005737">
    <property type="term" value="C:cytoplasm"/>
    <property type="evidence" value="ECO:0007669"/>
    <property type="project" value="UniProtKB-SubCell"/>
</dbReference>
<dbReference type="GO" id="GO:0046872">
    <property type="term" value="F:metal ion binding"/>
    <property type="evidence" value="ECO:0007669"/>
    <property type="project" value="UniProtKB-UniRule"/>
</dbReference>
<evidence type="ECO:0000256" key="3">
    <source>
        <dbReference type="ARBA" id="ARBA00004496"/>
    </source>
</evidence>
<evidence type="ECO:0000256" key="6">
    <source>
        <dbReference type="ARBA" id="ARBA00022723"/>
    </source>
</evidence>
<evidence type="ECO:0000256" key="2">
    <source>
        <dbReference type="ARBA" id="ARBA00001946"/>
    </source>
</evidence>
<dbReference type="NCBIfam" id="TIGR00087">
    <property type="entry name" value="surE"/>
    <property type="match status" value="1"/>
</dbReference>
<evidence type="ECO:0000256" key="7">
    <source>
        <dbReference type="ARBA" id="ARBA00022741"/>
    </source>
</evidence>
<dbReference type="SUPFAM" id="SSF64167">
    <property type="entry name" value="SurE-like"/>
    <property type="match status" value="1"/>
</dbReference>
<comment type="subcellular location">
    <subcellularLocation>
        <location evidence="3 9">Cytoplasm</location>
    </subcellularLocation>
</comment>
<dbReference type="GO" id="GO:0000166">
    <property type="term" value="F:nucleotide binding"/>
    <property type="evidence" value="ECO:0007669"/>
    <property type="project" value="UniProtKB-KW"/>
</dbReference>
<dbReference type="GO" id="GO:0008254">
    <property type="term" value="F:3'-nucleotidase activity"/>
    <property type="evidence" value="ECO:0007669"/>
    <property type="project" value="TreeGrafter"/>
</dbReference>
<dbReference type="InterPro" id="IPR036523">
    <property type="entry name" value="SurE-like_sf"/>
</dbReference>
<dbReference type="NCBIfam" id="NF001490">
    <property type="entry name" value="PRK00346.1-4"/>
    <property type="match status" value="1"/>
</dbReference>
<comment type="cofactor">
    <cofactor evidence="9">
        <name>a divalent metal cation</name>
        <dbReference type="ChEBI" id="CHEBI:60240"/>
    </cofactor>
    <text evidence="9">Binds 1 divalent metal cation per subunit.</text>
</comment>
<keyword evidence="8 9" id="KW-0378">Hydrolase</keyword>
<comment type="caution">
    <text evidence="11">The sequence shown here is derived from an EMBL/GenBank/DDBJ whole genome shotgun (WGS) entry which is preliminary data.</text>
</comment>
<dbReference type="PANTHER" id="PTHR30457:SF12">
    <property type="entry name" value="5'_3'-NUCLEOTIDASE SURE"/>
    <property type="match status" value="1"/>
</dbReference>
<feature type="binding site" evidence="9">
    <location>
        <position position="123"/>
    </location>
    <ligand>
        <name>a divalent metal cation</name>
        <dbReference type="ChEBI" id="CHEBI:60240"/>
    </ligand>
</feature>
<feature type="domain" description="Survival protein SurE-like phosphatase/nucleotidase" evidence="10">
    <location>
        <begin position="35"/>
        <end position="230"/>
    </location>
</feature>
<evidence type="ECO:0000256" key="4">
    <source>
        <dbReference type="ARBA" id="ARBA00011062"/>
    </source>
</evidence>
<comment type="cofactor">
    <cofactor evidence="2">
        <name>Mg(2+)</name>
        <dbReference type="ChEBI" id="CHEBI:18420"/>
    </cofactor>
</comment>
<evidence type="ECO:0000256" key="9">
    <source>
        <dbReference type="HAMAP-Rule" id="MF_00060"/>
    </source>
</evidence>
<evidence type="ECO:0000256" key="1">
    <source>
        <dbReference type="ARBA" id="ARBA00000815"/>
    </source>
</evidence>
<dbReference type="Proteomes" id="UP000318542">
    <property type="component" value="Unassembled WGS sequence"/>
</dbReference>
<dbReference type="HAMAP" id="MF_00060">
    <property type="entry name" value="SurE"/>
    <property type="match status" value="1"/>
</dbReference>
<evidence type="ECO:0000259" key="10">
    <source>
        <dbReference type="Pfam" id="PF01975"/>
    </source>
</evidence>
<dbReference type="Pfam" id="PF01975">
    <property type="entry name" value="SurE"/>
    <property type="match status" value="1"/>
</dbReference>
<dbReference type="InterPro" id="IPR002828">
    <property type="entry name" value="SurE-like_Pase/nucleotidase"/>
</dbReference>
<evidence type="ECO:0000313" key="12">
    <source>
        <dbReference type="Proteomes" id="UP000318542"/>
    </source>
</evidence>
<protein>
    <recommendedName>
        <fullName evidence="9">5'-nucleotidase SurE</fullName>
        <ecNumber evidence="9">3.1.3.5</ecNumber>
    </recommendedName>
    <alternativeName>
        <fullName evidence="9">Nucleoside 5'-monophosphate phosphohydrolase</fullName>
    </alternativeName>
</protein>
<evidence type="ECO:0000256" key="8">
    <source>
        <dbReference type="ARBA" id="ARBA00022801"/>
    </source>
</evidence>
<keyword evidence="12" id="KW-1185">Reference proteome</keyword>
<keyword evidence="5 9" id="KW-0963">Cytoplasm</keyword>
<gene>
    <name evidence="9 11" type="primary">surE</name>
    <name evidence="11" type="ORF">Tther_02101</name>
</gene>
<evidence type="ECO:0000256" key="5">
    <source>
        <dbReference type="ARBA" id="ARBA00022490"/>
    </source>
</evidence>
<keyword evidence="6 9" id="KW-0479">Metal-binding</keyword>
<keyword evidence="7 9" id="KW-0547">Nucleotide-binding</keyword>
<feature type="binding site" evidence="9">
    <location>
        <position position="40"/>
    </location>
    <ligand>
        <name>a divalent metal cation</name>
        <dbReference type="ChEBI" id="CHEBI:60240"/>
    </ligand>
</feature>
<accession>A0A554WXW9</accession>
<feature type="binding site" evidence="9">
    <location>
        <position position="41"/>
    </location>
    <ligand>
        <name>a divalent metal cation</name>
        <dbReference type="ChEBI" id="CHEBI:60240"/>
    </ligand>
</feature>
<proteinExistence type="inferred from homology"/>
<dbReference type="GO" id="GO:0004309">
    <property type="term" value="F:exopolyphosphatase activity"/>
    <property type="evidence" value="ECO:0007669"/>
    <property type="project" value="TreeGrafter"/>
</dbReference>
<dbReference type="NCBIfam" id="NF001489">
    <property type="entry name" value="PRK00346.1-3"/>
    <property type="match status" value="1"/>
</dbReference>
<dbReference type="EMBL" id="VJOL01000048">
    <property type="protein sequence ID" value="TSE28422.1"/>
    <property type="molecule type" value="Genomic_DNA"/>
</dbReference>
<evidence type="ECO:0000313" key="11">
    <source>
        <dbReference type="EMBL" id="TSE28422.1"/>
    </source>
</evidence>
<organism evidence="11 12">
    <name type="scientific">Tepidimonas thermarum</name>
    <dbReference type="NCBI Taxonomy" id="335431"/>
    <lineage>
        <taxon>Bacteria</taxon>
        <taxon>Pseudomonadati</taxon>
        <taxon>Pseudomonadota</taxon>
        <taxon>Betaproteobacteria</taxon>
        <taxon>Burkholderiales</taxon>
        <taxon>Tepidimonas</taxon>
    </lineage>
</organism>
<dbReference type="EC" id="3.1.3.5" evidence="9"/>
<dbReference type="GO" id="GO:0008253">
    <property type="term" value="F:5'-nucleotidase activity"/>
    <property type="evidence" value="ECO:0007669"/>
    <property type="project" value="UniProtKB-UniRule"/>
</dbReference>
<comment type="similarity">
    <text evidence="4 9">Belongs to the SurE nucleotidase family.</text>
</comment>